<feature type="region of interest" description="Disordered" evidence="4">
    <location>
        <begin position="381"/>
        <end position="450"/>
    </location>
</feature>
<dbReference type="InterPro" id="IPR051959">
    <property type="entry name" value="PAK1-Kinase_Regulator"/>
</dbReference>
<dbReference type="PANTHER" id="PTHR44675:SF1">
    <property type="entry name" value="P21-ACTIVATED PROTEIN KINASE-INTERACTING PROTEIN 1"/>
    <property type="match status" value="1"/>
</dbReference>
<evidence type="ECO:0000256" key="2">
    <source>
        <dbReference type="ARBA" id="ARBA00022737"/>
    </source>
</evidence>
<dbReference type="STRING" id="1754191.A0A1Y1UVQ2"/>
<sequence>MEANQKKEDFRIVCGTYEKLIYGINAFWGNVNNSDDDIEMKDVDEPLDPKLIEKKKKIDETSLGLASNNKALRLDPVFIYPSHISYIKCIGIGGHHMASGGTDEVIKLYDLKKRKEVGTLLHHSGTITCLAFYQKTHMLSAGEDGEICLWRTKDWEKLTSFKGHKGGVTWVAIHPSGKLALSISTDKTLRCWNLVEGKAAYTLKLYRKDALRIYWNKTGNLYAIMFDREVILYDAANPNKSHTFGHKGRINDFRFIQHEGKDYIVTGSEDKKVRIYDIETEKCIAQWDNGSETRIKCIDVMENEGANLLCTCSSDGIINVWDLTSIFDLIEMEQDEEMQSEENNTTVVKDLEDVEPISRYKTECRITCVCFAPPLNYGNEEEVEKEVKTEEDQKEEKEEKEEKESTDQEKSPKVKTVQNTKANNTNNKGKKQNNKRKRKNQEGGKNKKAK</sequence>
<proteinExistence type="predicted"/>
<dbReference type="EMBL" id="MCFH01000070">
    <property type="protein sequence ID" value="ORX42139.1"/>
    <property type="molecule type" value="Genomic_DNA"/>
</dbReference>
<dbReference type="CDD" id="cd00200">
    <property type="entry name" value="WD40"/>
    <property type="match status" value="1"/>
</dbReference>
<protein>
    <submittedName>
        <fullName evidence="5">WD40 repeat-like protein</fullName>
    </submittedName>
</protein>
<dbReference type="PANTHER" id="PTHR44675">
    <property type="entry name" value="PAK1 INTERACTING PROTEIN 1"/>
    <property type="match status" value="1"/>
</dbReference>
<dbReference type="PROSITE" id="PS00678">
    <property type="entry name" value="WD_REPEATS_1"/>
    <property type="match status" value="1"/>
</dbReference>
<dbReference type="Proteomes" id="UP000193719">
    <property type="component" value="Unassembled WGS sequence"/>
</dbReference>
<name>A0A1Y1UVQ2_9FUNG</name>
<dbReference type="OrthoDB" id="308449at2759"/>
<dbReference type="InterPro" id="IPR015943">
    <property type="entry name" value="WD40/YVTN_repeat-like_dom_sf"/>
</dbReference>
<dbReference type="Pfam" id="PF00400">
    <property type="entry name" value="WD40"/>
    <property type="match status" value="4"/>
</dbReference>
<dbReference type="InterPro" id="IPR019775">
    <property type="entry name" value="WD40_repeat_CS"/>
</dbReference>
<keyword evidence="2" id="KW-0677">Repeat</keyword>
<feature type="compositionally biased region" description="Low complexity" evidence="4">
    <location>
        <begin position="414"/>
        <end position="427"/>
    </location>
</feature>
<organism evidence="5 6">
    <name type="scientific">Piromyces finnis</name>
    <dbReference type="NCBI Taxonomy" id="1754191"/>
    <lineage>
        <taxon>Eukaryota</taxon>
        <taxon>Fungi</taxon>
        <taxon>Fungi incertae sedis</taxon>
        <taxon>Chytridiomycota</taxon>
        <taxon>Chytridiomycota incertae sedis</taxon>
        <taxon>Neocallimastigomycetes</taxon>
        <taxon>Neocallimastigales</taxon>
        <taxon>Neocallimastigaceae</taxon>
        <taxon>Piromyces</taxon>
    </lineage>
</organism>
<feature type="repeat" description="WD" evidence="3">
    <location>
        <begin position="161"/>
        <end position="202"/>
    </location>
</feature>
<dbReference type="PROSITE" id="PS50082">
    <property type="entry name" value="WD_REPEATS_2"/>
    <property type="match status" value="3"/>
</dbReference>
<keyword evidence="1 3" id="KW-0853">WD repeat</keyword>
<reference evidence="5 6" key="2">
    <citation type="submission" date="2016-08" db="EMBL/GenBank/DDBJ databases">
        <title>Pervasive Adenine N6-methylation of Active Genes in Fungi.</title>
        <authorList>
            <consortium name="DOE Joint Genome Institute"/>
            <person name="Mondo S.J."/>
            <person name="Dannebaum R.O."/>
            <person name="Kuo R.C."/>
            <person name="Labutti K."/>
            <person name="Haridas S."/>
            <person name="Kuo A."/>
            <person name="Salamov A."/>
            <person name="Ahrendt S.R."/>
            <person name="Lipzen A."/>
            <person name="Sullivan W."/>
            <person name="Andreopoulos W.B."/>
            <person name="Clum A."/>
            <person name="Lindquist E."/>
            <person name="Daum C."/>
            <person name="Ramamoorthy G.K."/>
            <person name="Gryganskyi A."/>
            <person name="Culley D."/>
            <person name="Magnuson J.K."/>
            <person name="James T.Y."/>
            <person name="O'Malley M.A."/>
            <person name="Stajich J.E."/>
            <person name="Spatafora J.W."/>
            <person name="Visel A."/>
            <person name="Grigoriev I.V."/>
        </authorList>
    </citation>
    <scope>NUCLEOTIDE SEQUENCE [LARGE SCALE GENOMIC DNA]</scope>
    <source>
        <strain evidence="6">finn</strain>
    </source>
</reference>
<dbReference type="PROSITE" id="PS50294">
    <property type="entry name" value="WD_REPEATS_REGION"/>
    <property type="match status" value="1"/>
</dbReference>
<feature type="repeat" description="WD" evidence="3">
    <location>
        <begin position="120"/>
        <end position="160"/>
    </location>
</feature>
<feature type="compositionally biased region" description="Basic residues" evidence="4">
    <location>
        <begin position="428"/>
        <end position="439"/>
    </location>
</feature>
<accession>A0A1Y1UVQ2</accession>
<reference evidence="5 6" key="1">
    <citation type="submission" date="2016-08" db="EMBL/GenBank/DDBJ databases">
        <title>Genomes of anaerobic fungi encode conserved fungal cellulosomes for biomass hydrolysis.</title>
        <authorList>
            <consortium name="DOE Joint Genome Institute"/>
            <person name="Haitjema C.H."/>
            <person name="Gilmore S.P."/>
            <person name="Henske J.K."/>
            <person name="Solomon K.V."/>
            <person name="De Groot R."/>
            <person name="Kuo A."/>
            <person name="Mondo S.J."/>
            <person name="Salamov A.A."/>
            <person name="Labutti K."/>
            <person name="Zhao Z."/>
            <person name="Chiniquy J."/>
            <person name="Barry K."/>
            <person name="Brewer H.M."/>
            <person name="Purvine S.O."/>
            <person name="Wright A.T."/>
            <person name="Boxma B."/>
            <person name="Van Alen T."/>
            <person name="Hackstein J.H."/>
            <person name="Baker S.E."/>
            <person name="Grigoriev I.V."/>
            <person name="O'Malley M.A."/>
        </authorList>
    </citation>
    <scope>NUCLEOTIDE SEQUENCE [LARGE SCALE GENOMIC DNA]</scope>
    <source>
        <strain evidence="6">finn</strain>
    </source>
</reference>
<feature type="compositionally biased region" description="Basic and acidic residues" evidence="4">
    <location>
        <begin position="385"/>
        <end position="412"/>
    </location>
</feature>
<evidence type="ECO:0000256" key="1">
    <source>
        <dbReference type="ARBA" id="ARBA00022574"/>
    </source>
</evidence>
<evidence type="ECO:0000256" key="4">
    <source>
        <dbReference type="SAM" id="MobiDB-lite"/>
    </source>
</evidence>
<gene>
    <name evidence="5" type="ORF">BCR36DRAFT_407155</name>
</gene>
<dbReference type="SMART" id="SM00320">
    <property type="entry name" value="WD40"/>
    <property type="match status" value="6"/>
</dbReference>
<dbReference type="InterPro" id="IPR001680">
    <property type="entry name" value="WD40_rpt"/>
</dbReference>
<comment type="caution">
    <text evidence="5">The sequence shown here is derived from an EMBL/GenBank/DDBJ whole genome shotgun (WGS) entry which is preliminary data.</text>
</comment>
<dbReference type="Gene3D" id="2.130.10.10">
    <property type="entry name" value="YVTN repeat-like/Quinoprotein amine dehydrogenase"/>
    <property type="match status" value="2"/>
</dbReference>
<feature type="repeat" description="WD" evidence="3">
    <location>
        <begin position="243"/>
        <end position="286"/>
    </location>
</feature>
<dbReference type="SUPFAM" id="SSF50978">
    <property type="entry name" value="WD40 repeat-like"/>
    <property type="match status" value="1"/>
</dbReference>
<dbReference type="AlphaFoldDB" id="A0A1Y1UVQ2"/>
<evidence type="ECO:0000313" key="6">
    <source>
        <dbReference type="Proteomes" id="UP000193719"/>
    </source>
</evidence>
<keyword evidence="6" id="KW-1185">Reference proteome</keyword>
<evidence type="ECO:0000256" key="3">
    <source>
        <dbReference type="PROSITE-ProRule" id="PRU00221"/>
    </source>
</evidence>
<dbReference type="InterPro" id="IPR036322">
    <property type="entry name" value="WD40_repeat_dom_sf"/>
</dbReference>
<evidence type="ECO:0000313" key="5">
    <source>
        <dbReference type="EMBL" id="ORX42139.1"/>
    </source>
</evidence>
<feature type="compositionally biased region" description="Basic and acidic residues" evidence="4">
    <location>
        <begin position="440"/>
        <end position="450"/>
    </location>
</feature>